<feature type="chain" id="PRO_5040505418" evidence="1">
    <location>
        <begin position="22"/>
        <end position="631"/>
    </location>
</feature>
<gene>
    <name evidence="2" type="ORF">CROQUDRAFT_130288</name>
</gene>
<feature type="signal peptide" evidence="1">
    <location>
        <begin position="1"/>
        <end position="21"/>
    </location>
</feature>
<accession>A0A9P6NVS9</accession>
<organism evidence="2 3">
    <name type="scientific">Cronartium quercuum f. sp. fusiforme G11</name>
    <dbReference type="NCBI Taxonomy" id="708437"/>
    <lineage>
        <taxon>Eukaryota</taxon>
        <taxon>Fungi</taxon>
        <taxon>Dikarya</taxon>
        <taxon>Basidiomycota</taxon>
        <taxon>Pucciniomycotina</taxon>
        <taxon>Pucciniomycetes</taxon>
        <taxon>Pucciniales</taxon>
        <taxon>Coleosporiaceae</taxon>
        <taxon>Cronartium</taxon>
    </lineage>
</organism>
<sequence length="631" mass="74413">MIKLFNLIILFLFHLPNSISLKKVSKVGLQDIQDVDKIVVKDSQSLNSLNPIILYEEWSKTAFGTNGEITQMREEVKNERKYDQVLNNLPKIRKEIEESRKKINAHTRYDKNNFKKEQNILTDTKRLLQEEKQKTFRAYRYLRRIKEHDQLKKKGKTDKDFDMLAIELARKEDPSQFQDSKVKMLYAQEKVLFDQQHALSKQSFLGKIFLELKKMDEELLLRKELLDDEVDELFLARIATKAMNSILRKEEGHLPESPTDKDIFLKKLSDVRHVRNSGLGMDPADWFVLDKHELITWNNVAVQMDDFEKAYVVWKAERKALEKGYLQEGNILNLTQKNWLSRILGQCDSEEEREMAMRGINKTEKNIILESVKEYENLEGIMIKQGKCSTVLFHLNVINMLPNYLDKNFDTLQKMEFENIMIKLNRVYLNLVELFSVLALQNDKQNQNWCKISFDRVIRFLERLGSNQNEVRNPITADLFGPLSFITTEELKEIEKIKSRLTTRISTDELKDVHLKPEDELYMQKMLSYLFYRSQILDPIPKMAEVEARFIIKKLVEIKIKSNLISNISYSHTKSRHPVSLESLSVLINQVLSHFKLNQANFESWNLSSQSKNLLKYLKNENFLHYYTNPK</sequence>
<dbReference type="Proteomes" id="UP000886653">
    <property type="component" value="Unassembled WGS sequence"/>
</dbReference>
<protein>
    <submittedName>
        <fullName evidence="2">Uncharacterized protein</fullName>
    </submittedName>
</protein>
<dbReference type="AlphaFoldDB" id="A0A9P6NVS9"/>
<proteinExistence type="predicted"/>
<comment type="caution">
    <text evidence="2">The sequence shown here is derived from an EMBL/GenBank/DDBJ whole genome shotgun (WGS) entry which is preliminary data.</text>
</comment>
<evidence type="ECO:0000313" key="3">
    <source>
        <dbReference type="Proteomes" id="UP000886653"/>
    </source>
</evidence>
<keyword evidence="1" id="KW-0732">Signal</keyword>
<keyword evidence="3" id="KW-1185">Reference proteome</keyword>
<evidence type="ECO:0000313" key="2">
    <source>
        <dbReference type="EMBL" id="KAG0151099.1"/>
    </source>
</evidence>
<dbReference type="EMBL" id="MU167215">
    <property type="protein sequence ID" value="KAG0151099.1"/>
    <property type="molecule type" value="Genomic_DNA"/>
</dbReference>
<evidence type="ECO:0000256" key="1">
    <source>
        <dbReference type="SAM" id="SignalP"/>
    </source>
</evidence>
<name>A0A9P6NVS9_9BASI</name>
<reference evidence="2" key="1">
    <citation type="submission" date="2013-11" db="EMBL/GenBank/DDBJ databases">
        <title>Genome sequence of the fusiform rust pathogen reveals effectors for host alternation and coevolution with pine.</title>
        <authorList>
            <consortium name="DOE Joint Genome Institute"/>
            <person name="Smith K."/>
            <person name="Pendleton A."/>
            <person name="Kubisiak T."/>
            <person name="Anderson C."/>
            <person name="Salamov A."/>
            <person name="Aerts A."/>
            <person name="Riley R."/>
            <person name="Clum A."/>
            <person name="Lindquist E."/>
            <person name="Ence D."/>
            <person name="Campbell M."/>
            <person name="Kronenberg Z."/>
            <person name="Feau N."/>
            <person name="Dhillon B."/>
            <person name="Hamelin R."/>
            <person name="Burleigh J."/>
            <person name="Smith J."/>
            <person name="Yandell M."/>
            <person name="Nelson C."/>
            <person name="Grigoriev I."/>
            <person name="Davis J."/>
        </authorList>
    </citation>
    <scope>NUCLEOTIDE SEQUENCE</scope>
    <source>
        <strain evidence="2">G11</strain>
    </source>
</reference>